<feature type="transmembrane region" description="Helical" evidence="8">
    <location>
        <begin position="455"/>
        <end position="477"/>
    </location>
</feature>
<dbReference type="UniPathway" id="UPA00219"/>
<feature type="transmembrane region" description="Helical" evidence="8">
    <location>
        <begin position="65"/>
        <end position="86"/>
    </location>
</feature>
<comment type="subcellular location">
    <subcellularLocation>
        <location evidence="1 8">Cell membrane</location>
        <topology evidence="1 8">Multi-pass membrane protein</topology>
    </subcellularLocation>
</comment>
<keyword evidence="5 8" id="KW-0573">Peptidoglycan synthesis</keyword>
<feature type="transmembrane region" description="Helical" evidence="8">
    <location>
        <begin position="20"/>
        <end position="39"/>
    </location>
</feature>
<keyword evidence="4 8" id="KW-0133">Cell shape</keyword>
<dbReference type="PRINTS" id="PR01806">
    <property type="entry name" value="VIRFACTRMVIN"/>
</dbReference>
<evidence type="ECO:0000256" key="3">
    <source>
        <dbReference type="ARBA" id="ARBA00022692"/>
    </source>
</evidence>
<evidence type="ECO:0000256" key="2">
    <source>
        <dbReference type="ARBA" id="ARBA00022475"/>
    </source>
</evidence>
<evidence type="ECO:0000256" key="1">
    <source>
        <dbReference type="ARBA" id="ARBA00004651"/>
    </source>
</evidence>
<evidence type="ECO:0000256" key="8">
    <source>
        <dbReference type="HAMAP-Rule" id="MF_02078"/>
    </source>
</evidence>
<evidence type="ECO:0000256" key="4">
    <source>
        <dbReference type="ARBA" id="ARBA00022960"/>
    </source>
</evidence>
<dbReference type="GO" id="GO:0015648">
    <property type="term" value="F:lipid-linked peptidoglycan transporter activity"/>
    <property type="evidence" value="ECO:0007669"/>
    <property type="project" value="UniProtKB-UniRule"/>
</dbReference>
<feature type="transmembrane region" description="Helical" evidence="8">
    <location>
        <begin position="171"/>
        <end position="192"/>
    </location>
</feature>
<comment type="similarity">
    <text evidence="8 9">Belongs to the MurJ/MviN family.</text>
</comment>
<feature type="transmembrane region" description="Helical" evidence="8">
    <location>
        <begin position="365"/>
        <end position="383"/>
    </location>
</feature>
<keyword evidence="2 8" id="KW-1003">Cell membrane</keyword>
<feature type="transmembrane region" description="Helical" evidence="8">
    <location>
        <begin position="140"/>
        <end position="164"/>
    </location>
</feature>
<dbReference type="GO" id="GO:0008360">
    <property type="term" value="P:regulation of cell shape"/>
    <property type="evidence" value="ECO:0007669"/>
    <property type="project" value="UniProtKB-UniRule"/>
</dbReference>
<comment type="pathway">
    <text evidence="8">Cell wall biogenesis; peptidoglycan biosynthesis.</text>
</comment>
<keyword evidence="6 8" id="KW-1133">Transmembrane helix</keyword>
<dbReference type="AlphaFoldDB" id="A0A1F5ZSE4"/>
<dbReference type="NCBIfam" id="TIGR01695">
    <property type="entry name" value="murJ_mviN"/>
    <property type="match status" value="1"/>
</dbReference>
<dbReference type="InterPro" id="IPR004268">
    <property type="entry name" value="MurJ"/>
</dbReference>
<organism evidence="10 11">
    <name type="scientific">Candidatus Gottesmanbacteria bacterium RIFCSPHIGHO2_01_FULL_39_10</name>
    <dbReference type="NCBI Taxonomy" id="1798375"/>
    <lineage>
        <taxon>Bacteria</taxon>
        <taxon>Candidatus Gottesmaniibacteriota</taxon>
    </lineage>
</organism>
<evidence type="ECO:0000256" key="6">
    <source>
        <dbReference type="ARBA" id="ARBA00022989"/>
    </source>
</evidence>
<comment type="function">
    <text evidence="8 9">Involved in peptidoglycan biosynthesis. Transports lipid-linked peptidoglycan precursors from the inner to the outer leaflet of the cytoplasmic membrane.</text>
</comment>
<dbReference type="Proteomes" id="UP000177383">
    <property type="component" value="Unassembled WGS sequence"/>
</dbReference>
<dbReference type="PANTHER" id="PTHR47019">
    <property type="entry name" value="LIPID II FLIPPASE MURJ"/>
    <property type="match status" value="1"/>
</dbReference>
<reference evidence="10 11" key="1">
    <citation type="journal article" date="2016" name="Nat. Commun.">
        <title>Thousands of microbial genomes shed light on interconnected biogeochemical processes in an aquifer system.</title>
        <authorList>
            <person name="Anantharaman K."/>
            <person name="Brown C.T."/>
            <person name="Hug L.A."/>
            <person name="Sharon I."/>
            <person name="Castelle C.J."/>
            <person name="Probst A.J."/>
            <person name="Thomas B.C."/>
            <person name="Singh A."/>
            <person name="Wilkins M.J."/>
            <person name="Karaoz U."/>
            <person name="Brodie E.L."/>
            <person name="Williams K.H."/>
            <person name="Hubbard S.S."/>
            <person name="Banfield J.F."/>
        </authorList>
    </citation>
    <scope>NUCLEOTIDE SEQUENCE [LARGE SCALE GENOMIC DNA]</scope>
</reference>
<keyword evidence="8 9" id="KW-0813">Transport</keyword>
<dbReference type="GO" id="GO:0005886">
    <property type="term" value="C:plasma membrane"/>
    <property type="evidence" value="ECO:0007669"/>
    <property type="project" value="UniProtKB-SubCell"/>
</dbReference>
<keyword evidence="3 8" id="KW-0812">Transmembrane</keyword>
<comment type="caution">
    <text evidence="10">The sequence shown here is derived from an EMBL/GenBank/DDBJ whole genome shotgun (WGS) entry which is preliminary data.</text>
</comment>
<feature type="transmembrane region" description="Helical" evidence="8">
    <location>
        <begin position="198"/>
        <end position="225"/>
    </location>
</feature>
<dbReference type="GO" id="GO:0071555">
    <property type="term" value="P:cell wall organization"/>
    <property type="evidence" value="ECO:0007669"/>
    <property type="project" value="UniProtKB-UniRule"/>
</dbReference>
<accession>A0A1F5ZSE4</accession>
<dbReference type="STRING" id="1798375.A2773_02075"/>
<feature type="transmembrane region" description="Helical" evidence="8">
    <location>
        <begin position="98"/>
        <end position="120"/>
    </location>
</feature>
<keyword evidence="7 8" id="KW-0472">Membrane</keyword>
<dbReference type="EMBL" id="MFJE01000006">
    <property type="protein sequence ID" value="OGG15027.1"/>
    <property type="molecule type" value="Genomic_DNA"/>
</dbReference>
<dbReference type="GO" id="GO:0034204">
    <property type="term" value="P:lipid translocation"/>
    <property type="evidence" value="ECO:0007669"/>
    <property type="project" value="TreeGrafter"/>
</dbReference>
<feature type="transmembrane region" description="Helical" evidence="8">
    <location>
        <begin position="395"/>
        <end position="416"/>
    </location>
</feature>
<dbReference type="PANTHER" id="PTHR47019:SF1">
    <property type="entry name" value="LIPID II FLIPPASE MURJ"/>
    <property type="match status" value="1"/>
</dbReference>
<feature type="transmembrane region" description="Helical" evidence="8">
    <location>
        <begin position="326"/>
        <end position="345"/>
    </location>
</feature>
<evidence type="ECO:0000256" key="7">
    <source>
        <dbReference type="ARBA" id="ARBA00023136"/>
    </source>
</evidence>
<name>A0A1F5ZSE4_9BACT</name>
<protein>
    <recommendedName>
        <fullName evidence="8">Probable lipid II flippase MurJ</fullName>
    </recommendedName>
</protein>
<feature type="transmembrane region" description="Helical" evidence="8">
    <location>
        <begin position="489"/>
        <end position="515"/>
    </location>
</feature>
<evidence type="ECO:0000313" key="10">
    <source>
        <dbReference type="EMBL" id="OGG15027.1"/>
    </source>
</evidence>
<evidence type="ECO:0000313" key="11">
    <source>
        <dbReference type="Proteomes" id="UP000177383"/>
    </source>
</evidence>
<sequence length="549" mass="60330">MVKLFKTSLSLFTKPQTGILSAASIIMMMVATSRILGLIRDRMLQSRFTTDEVGIYYSAFRLPNLIFELLVMGALSTAFIPVFAGLLETDKKEKAFRLASIVINVGLIIFVIISIPLFLFTPEICRFLAPGFNSSQINTMVSFTRIMMIAQVAPLIIGNFFTGILQSFRNFIIPAIAPVLYNVGIIAGIIFLTPSVGLYAPVYGVVIGAILFTLIQIPLVILYGYKHSLSININHEGVKDVGKLMGPRTLGLAVAQIDTTVDLMLSTLLGASAVTIFTFAQHLQQIPIGLFGASLAQATLPTLASTWAKKNLDEFKSTFLESFHQILFFVVPLSAIFIVLRIPLVRLVFGAPNLDWDSTVLTGKTLAYFSLSLFAQSLVHLLARSFYALHDSKTPVVIGAISVVTNTVLSIIFIQFYKLPIWSLGLSASIASIVNALLLFIFLDTKVGRFDKAKTILPVIKIFLAGLVTGFALYIPIKLLDQLVFDTTRTFSLLILTGISTTIGTSVYLFLAWFLDVPQFGLLFKLLKRAEKLKGIFVETSQEVVNVPE</sequence>
<dbReference type="PIRSF" id="PIRSF002869">
    <property type="entry name" value="MviN"/>
    <property type="match status" value="1"/>
</dbReference>
<feature type="transmembrane region" description="Helical" evidence="8">
    <location>
        <begin position="422"/>
        <end position="443"/>
    </location>
</feature>
<gene>
    <name evidence="8" type="primary">murJ</name>
    <name evidence="10" type="ORF">A2773_02075</name>
</gene>
<evidence type="ECO:0000256" key="5">
    <source>
        <dbReference type="ARBA" id="ARBA00022984"/>
    </source>
</evidence>
<dbReference type="GO" id="GO:0009252">
    <property type="term" value="P:peptidoglycan biosynthetic process"/>
    <property type="evidence" value="ECO:0007669"/>
    <property type="project" value="UniProtKB-UniRule"/>
</dbReference>
<dbReference type="Pfam" id="PF03023">
    <property type="entry name" value="MurJ"/>
    <property type="match status" value="1"/>
</dbReference>
<dbReference type="HAMAP" id="MF_02078">
    <property type="entry name" value="MurJ_MviN"/>
    <property type="match status" value="1"/>
</dbReference>
<dbReference type="CDD" id="cd13123">
    <property type="entry name" value="MATE_MurJ_like"/>
    <property type="match status" value="1"/>
</dbReference>
<proteinExistence type="inferred from homology"/>
<evidence type="ECO:0000256" key="9">
    <source>
        <dbReference type="PIRNR" id="PIRNR002869"/>
    </source>
</evidence>
<keyword evidence="8 9" id="KW-0961">Cell wall biogenesis/degradation</keyword>
<dbReference type="InterPro" id="IPR051050">
    <property type="entry name" value="Lipid_II_flippase_MurJ/MviN"/>
</dbReference>